<comment type="cofactor">
    <cofactor evidence="1">
        <name>Zn(2+)</name>
        <dbReference type="ChEBI" id="CHEBI:29105"/>
    </cofactor>
</comment>
<reference evidence="8 9" key="1">
    <citation type="submission" date="2016-10" db="EMBL/GenBank/DDBJ databases">
        <authorList>
            <person name="de Groot N.N."/>
        </authorList>
    </citation>
    <scope>NUCLEOTIDE SEQUENCE [LARGE SCALE GENOMIC DNA]</scope>
    <source>
        <strain evidence="8 9">S137</strain>
    </source>
</reference>
<dbReference type="InterPro" id="IPR052024">
    <property type="entry name" value="Methanogen_methyltrans"/>
</dbReference>
<evidence type="ECO:0000313" key="8">
    <source>
        <dbReference type="EMBL" id="SDP54567.1"/>
    </source>
</evidence>
<name>A0A1H0TKJ9_SELRU</name>
<sequence length="341" mass="36238">MGMTGKERLTALLSGKDVDRIPVLSVCQYVTYGLMEKTGAYWPEAHYDGEKMARLSAGGAEILHLDAVRVPYCQTVEAEIYGSAIKDGGRTHLPSIAKPAFSLGEEPRIPENFTAKGRIPAVLDAIRRLKQTVGAETLVMGSLVGPFSVAANIIGVSALLKASLRKPEQLVPYFEAAEKTAEQYAQAIIDAGADAIVIEDMMASLDMISPKTYQAMAAPYEKQLIDFIGGRVPVIIHICGKLDQVMKDVAATGAAAISVESAVDIPAAKEEFRQAGITTPILGAVHPIDVLLEGSREDVREAVQQSVAAGVDAISPDCAIAPDTPLENLLELTKAAAELDL</sequence>
<dbReference type="Proteomes" id="UP000182412">
    <property type="component" value="Unassembled WGS sequence"/>
</dbReference>
<dbReference type="GO" id="GO:0006730">
    <property type="term" value="P:one-carbon metabolic process"/>
    <property type="evidence" value="ECO:0007669"/>
    <property type="project" value="InterPro"/>
</dbReference>
<dbReference type="GO" id="GO:0006779">
    <property type="term" value="P:porphyrin-containing compound biosynthetic process"/>
    <property type="evidence" value="ECO:0007669"/>
    <property type="project" value="InterPro"/>
</dbReference>
<dbReference type="InterPro" id="IPR038071">
    <property type="entry name" value="UROD/MetE-like_sf"/>
</dbReference>
<dbReference type="OrthoDB" id="8452307at2"/>
<evidence type="ECO:0000313" key="9">
    <source>
        <dbReference type="Proteomes" id="UP000182412"/>
    </source>
</evidence>
<dbReference type="AlphaFoldDB" id="A0A1H0TKJ9"/>
<dbReference type="Pfam" id="PF01208">
    <property type="entry name" value="URO-D"/>
    <property type="match status" value="1"/>
</dbReference>
<dbReference type="InterPro" id="IPR006360">
    <property type="entry name" value="Mtase_MtaA_CmuA"/>
</dbReference>
<dbReference type="GO" id="GO:0015948">
    <property type="term" value="P:methanogenesis"/>
    <property type="evidence" value="ECO:0007669"/>
    <property type="project" value="UniProtKB-KW"/>
</dbReference>
<evidence type="ECO:0000259" key="7">
    <source>
        <dbReference type="Pfam" id="PF01208"/>
    </source>
</evidence>
<keyword evidence="4" id="KW-0479">Metal-binding</keyword>
<dbReference type="GO" id="GO:0004853">
    <property type="term" value="F:uroporphyrinogen decarboxylase activity"/>
    <property type="evidence" value="ECO:0007669"/>
    <property type="project" value="InterPro"/>
</dbReference>
<evidence type="ECO:0000256" key="5">
    <source>
        <dbReference type="ARBA" id="ARBA00022833"/>
    </source>
</evidence>
<protein>
    <submittedName>
        <fullName evidence="8">Methanol-specific methylcobalamin: coenzyme M methyltransferase</fullName>
    </submittedName>
</protein>
<dbReference type="GO" id="GO:0032259">
    <property type="term" value="P:methylation"/>
    <property type="evidence" value="ECO:0007669"/>
    <property type="project" value="UniProtKB-KW"/>
</dbReference>
<dbReference type="RefSeq" id="WP_074572871.1">
    <property type="nucleotide sequence ID" value="NZ_FNJQ01000024.1"/>
</dbReference>
<organism evidence="8 9">
    <name type="scientific">Selenomonas ruminantium</name>
    <dbReference type="NCBI Taxonomy" id="971"/>
    <lineage>
        <taxon>Bacteria</taxon>
        <taxon>Bacillati</taxon>
        <taxon>Bacillota</taxon>
        <taxon>Negativicutes</taxon>
        <taxon>Selenomonadales</taxon>
        <taxon>Selenomonadaceae</taxon>
        <taxon>Selenomonas</taxon>
    </lineage>
</organism>
<keyword evidence="6" id="KW-0484">Methanogenesis</keyword>
<evidence type="ECO:0000256" key="1">
    <source>
        <dbReference type="ARBA" id="ARBA00001947"/>
    </source>
</evidence>
<accession>A0A1H0TKJ9</accession>
<evidence type="ECO:0000256" key="4">
    <source>
        <dbReference type="ARBA" id="ARBA00022723"/>
    </source>
</evidence>
<proteinExistence type="predicted"/>
<dbReference type="PANTHER" id="PTHR47099">
    <property type="entry name" value="METHYLCOBAMIDE:COM METHYLTRANSFERASE MTBA"/>
    <property type="match status" value="1"/>
</dbReference>
<keyword evidence="2 8" id="KW-0489">Methyltransferase</keyword>
<dbReference type="PANTHER" id="PTHR47099:SF1">
    <property type="entry name" value="METHYLCOBAMIDE:COM METHYLTRANSFERASE MTBA"/>
    <property type="match status" value="1"/>
</dbReference>
<dbReference type="GO" id="GO:0046872">
    <property type="term" value="F:metal ion binding"/>
    <property type="evidence" value="ECO:0007669"/>
    <property type="project" value="UniProtKB-KW"/>
</dbReference>
<dbReference type="GO" id="GO:0008168">
    <property type="term" value="F:methyltransferase activity"/>
    <property type="evidence" value="ECO:0007669"/>
    <property type="project" value="UniProtKB-KW"/>
</dbReference>
<dbReference type="Gene3D" id="3.20.20.210">
    <property type="match status" value="1"/>
</dbReference>
<evidence type="ECO:0000256" key="3">
    <source>
        <dbReference type="ARBA" id="ARBA00022679"/>
    </source>
</evidence>
<evidence type="ECO:0000256" key="6">
    <source>
        <dbReference type="ARBA" id="ARBA00022994"/>
    </source>
</evidence>
<dbReference type="SUPFAM" id="SSF51726">
    <property type="entry name" value="UROD/MetE-like"/>
    <property type="match status" value="1"/>
</dbReference>
<dbReference type="EMBL" id="FNJQ01000024">
    <property type="protein sequence ID" value="SDP54567.1"/>
    <property type="molecule type" value="Genomic_DNA"/>
</dbReference>
<dbReference type="NCBIfam" id="TIGR01463">
    <property type="entry name" value="mtaA_cmuA"/>
    <property type="match status" value="1"/>
</dbReference>
<feature type="domain" description="Uroporphyrinogen decarboxylase (URO-D)" evidence="7">
    <location>
        <begin position="5"/>
        <end position="338"/>
    </location>
</feature>
<gene>
    <name evidence="8" type="ORF">SAMN05216366_12437</name>
</gene>
<evidence type="ECO:0000256" key="2">
    <source>
        <dbReference type="ARBA" id="ARBA00022603"/>
    </source>
</evidence>
<dbReference type="InterPro" id="IPR000257">
    <property type="entry name" value="Uroporphyrinogen_deCOase"/>
</dbReference>
<keyword evidence="5" id="KW-0862">Zinc</keyword>
<dbReference type="NCBIfam" id="NF004889">
    <property type="entry name" value="PRK06252.1"/>
    <property type="match status" value="1"/>
</dbReference>
<keyword evidence="3 8" id="KW-0808">Transferase</keyword>